<sequence>MMRSSHFNEFADLVVREDSALRAASKAPGVVTINGRSLTVADVVAVALYCTPSRVSGDAAVANRVQQSVNYLEQELSLGRTVYGVTTGFGGSADTRTRETEALQDGLVKMLNAGILLPSDKGQSIGDGENSCLGILKSHALPRAVVKATMLIRSNSLLRGHSGVRMSVIDTIMSLLDKDIVPVVPLRGSISASGDLGPLSYIAGAVQGNPDIYMSVGSKSNLRRGDNSQTVVTSTEALNMAGLTPQILRAKEGLGIVNGTSVSAALGAIVIHKAKQLGLLSQALTAMGTEALRGTIHNYDAFISHSRPHTGQREAAAIITSFLEGSQLATQSDPEEHGLAQDRYALRTAPQWIGPQLEDLLLAQRQVEVELNSTTDNPLIDVEGGRIHHGGNFQAMSLTSAMEKTILALQNFGRLIFAQCTELINNKTNNGLTPNLCVDEPSLSYTFKGLDITMAAYMSELASLAHPISPHVVSAEMGNQALNSLALIAARRAMECVEVLSLMSAAYILALCQAVDLRCLHLQFIRAAQPATDKIIRDIFSAAAEAPDAVSQLQQRAWSSLLDNWDKTSHLDLKARCQETASKSMGDFVGALKSLQISATMDQLDNYQTQIASSLAQQYSESRQQFYDDQDTARYLGSGSRDIYTYVRDHIGVPLHRGYSEPAPSVQDNADGVGSMASKIYMSIRNGDLPSHLINGLGVSNALYKAGMHIEISMQL</sequence>
<accession>A0ACC1NG71</accession>
<organism evidence="1 2">
    <name type="scientific">Zarea fungicola</name>
    <dbReference type="NCBI Taxonomy" id="93591"/>
    <lineage>
        <taxon>Eukaryota</taxon>
        <taxon>Fungi</taxon>
        <taxon>Dikarya</taxon>
        <taxon>Ascomycota</taxon>
        <taxon>Pezizomycotina</taxon>
        <taxon>Sordariomycetes</taxon>
        <taxon>Hypocreomycetidae</taxon>
        <taxon>Hypocreales</taxon>
        <taxon>Cordycipitaceae</taxon>
        <taxon>Zarea</taxon>
    </lineage>
</organism>
<keyword evidence="2" id="KW-1185">Reference proteome</keyword>
<comment type="caution">
    <text evidence="1">The sequence shown here is derived from an EMBL/GenBank/DDBJ whole genome shotgun (WGS) entry which is preliminary data.</text>
</comment>
<dbReference type="EMBL" id="JANJQO010000432">
    <property type="protein sequence ID" value="KAJ2977851.1"/>
    <property type="molecule type" value="Genomic_DNA"/>
</dbReference>
<dbReference type="Proteomes" id="UP001143910">
    <property type="component" value="Unassembled WGS sequence"/>
</dbReference>
<name>A0ACC1NG71_9HYPO</name>
<protein>
    <submittedName>
        <fullName evidence="1">Uncharacterized protein</fullName>
    </submittedName>
</protein>
<reference evidence="1" key="1">
    <citation type="submission" date="2022-08" db="EMBL/GenBank/DDBJ databases">
        <title>Genome Sequence of Lecanicillium fungicola.</title>
        <authorList>
            <person name="Buettner E."/>
        </authorList>
    </citation>
    <scope>NUCLEOTIDE SEQUENCE</scope>
    <source>
        <strain evidence="1">Babe33</strain>
    </source>
</reference>
<proteinExistence type="predicted"/>
<gene>
    <name evidence="1" type="ORF">NQ176_g4140</name>
</gene>
<evidence type="ECO:0000313" key="2">
    <source>
        <dbReference type="Proteomes" id="UP001143910"/>
    </source>
</evidence>
<evidence type="ECO:0000313" key="1">
    <source>
        <dbReference type="EMBL" id="KAJ2977851.1"/>
    </source>
</evidence>